<name>A0A101J8S0_9ACTN</name>
<dbReference type="Pfam" id="PF13474">
    <property type="entry name" value="SnoaL_3"/>
    <property type="match status" value="1"/>
</dbReference>
<dbReference type="Gene3D" id="3.10.450.50">
    <property type="match status" value="1"/>
</dbReference>
<gene>
    <name evidence="2" type="ORF">ADL15_48230</name>
</gene>
<evidence type="ECO:0000313" key="2">
    <source>
        <dbReference type="EMBL" id="KUL22335.1"/>
    </source>
</evidence>
<dbReference type="Proteomes" id="UP000053244">
    <property type="component" value="Unassembled WGS sequence"/>
</dbReference>
<dbReference type="InterPro" id="IPR032710">
    <property type="entry name" value="NTF2-like_dom_sf"/>
</dbReference>
<accession>A0A101J8S0</accession>
<dbReference type="AlphaFoldDB" id="A0A101J8S0"/>
<comment type="caution">
    <text evidence="2">The sequence shown here is derived from an EMBL/GenBank/DDBJ whole genome shotgun (WGS) entry which is preliminary data.</text>
</comment>
<reference evidence="2 3" key="1">
    <citation type="submission" date="2015-10" db="EMBL/GenBank/DDBJ databases">
        <authorList>
            <person name="Gilbert D.G."/>
        </authorList>
    </citation>
    <scope>NUCLEOTIDE SEQUENCE [LARGE SCALE GENOMIC DNA]</scope>
    <source>
        <strain evidence="2 3">NRRL B-16712</strain>
    </source>
</reference>
<evidence type="ECO:0000259" key="1">
    <source>
        <dbReference type="Pfam" id="PF13474"/>
    </source>
</evidence>
<dbReference type="RefSeq" id="WP_067707367.1">
    <property type="nucleotide sequence ID" value="NZ_LLZH01000342.1"/>
</dbReference>
<proteinExistence type="predicted"/>
<dbReference type="OrthoDB" id="4475408at2"/>
<dbReference type="NCBIfam" id="TIGR02246">
    <property type="entry name" value="SgcJ/EcaC family oxidoreductase"/>
    <property type="match status" value="1"/>
</dbReference>
<feature type="domain" description="SnoaL-like" evidence="1">
    <location>
        <begin position="10"/>
        <end position="120"/>
    </location>
</feature>
<dbReference type="EMBL" id="LLZH01000342">
    <property type="protein sequence ID" value="KUL22335.1"/>
    <property type="molecule type" value="Genomic_DNA"/>
</dbReference>
<keyword evidence="3" id="KW-1185">Reference proteome</keyword>
<evidence type="ECO:0000313" key="3">
    <source>
        <dbReference type="Proteomes" id="UP000053244"/>
    </source>
</evidence>
<dbReference type="InterPro" id="IPR037401">
    <property type="entry name" value="SnoaL-like"/>
</dbReference>
<organism evidence="2 3">
    <name type="scientific">Actinoplanes awajinensis subsp. mycoplanecinus</name>
    <dbReference type="NCBI Taxonomy" id="135947"/>
    <lineage>
        <taxon>Bacteria</taxon>
        <taxon>Bacillati</taxon>
        <taxon>Actinomycetota</taxon>
        <taxon>Actinomycetes</taxon>
        <taxon>Micromonosporales</taxon>
        <taxon>Micromonosporaceae</taxon>
        <taxon>Actinoplanes</taxon>
    </lineage>
</organism>
<sequence>MTSDEIIVGDLLDSWQQAIGEHDSGRVAALFTEDAVFQGLRPYTIGPAGVADYYAAQPAGMTVAYRVRLARRLADDVVLGWVAADFTFAQPERQPVPVNLTVIARNGDDGWRIAHYHVSPR</sequence>
<dbReference type="SUPFAM" id="SSF54427">
    <property type="entry name" value="NTF2-like"/>
    <property type="match status" value="1"/>
</dbReference>
<protein>
    <recommendedName>
        <fullName evidence="1">SnoaL-like domain-containing protein</fullName>
    </recommendedName>
</protein>
<dbReference type="InterPro" id="IPR011944">
    <property type="entry name" value="Steroid_delta5-4_isomerase"/>
</dbReference>